<protein>
    <submittedName>
        <fullName evidence="5">DUF4383 domain-containing protein</fullName>
    </submittedName>
</protein>
<proteinExistence type="predicted"/>
<keyword evidence="6" id="KW-1185">Reference proteome</keyword>
<evidence type="ECO:0000256" key="4">
    <source>
        <dbReference type="SAM" id="Phobius"/>
    </source>
</evidence>
<feature type="transmembrane region" description="Helical" evidence="4">
    <location>
        <begin position="115"/>
        <end position="133"/>
    </location>
</feature>
<accession>A0ABW5FRB4</accession>
<dbReference type="InterPro" id="IPR036458">
    <property type="entry name" value="Na:dicarbo_symporter_sf"/>
</dbReference>
<dbReference type="SUPFAM" id="SSF118215">
    <property type="entry name" value="Proton glutamate symport protein"/>
    <property type="match status" value="1"/>
</dbReference>
<gene>
    <name evidence="5" type="ORF">ACFSXZ_10455</name>
</gene>
<dbReference type="Proteomes" id="UP001597417">
    <property type="component" value="Unassembled WGS sequence"/>
</dbReference>
<keyword evidence="3 4" id="KW-0472">Membrane</keyword>
<comment type="caution">
    <text evidence="5">The sequence shown here is derived from an EMBL/GenBank/DDBJ whole genome shotgun (WGS) entry which is preliminary data.</text>
</comment>
<evidence type="ECO:0000313" key="5">
    <source>
        <dbReference type="EMBL" id="MFD2416744.1"/>
    </source>
</evidence>
<dbReference type="Pfam" id="PF14325">
    <property type="entry name" value="DUF4383"/>
    <property type="match status" value="1"/>
</dbReference>
<evidence type="ECO:0000256" key="2">
    <source>
        <dbReference type="ARBA" id="ARBA00022989"/>
    </source>
</evidence>
<name>A0ABW5FRB4_9PSEU</name>
<dbReference type="EMBL" id="JBHUKR010000006">
    <property type="protein sequence ID" value="MFD2416744.1"/>
    <property type="molecule type" value="Genomic_DNA"/>
</dbReference>
<keyword evidence="1 4" id="KW-0812">Transmembrane</keyword>
<keyword evidence="2 4" id="KW-1133">Transmembrane helix</keyword>
<evidence type="ECO:0000256" key="1">
    <source>
        <dbReference type="ARBA" id="ARBA00022692"/>
    </source>
</evidence>
<feature type="transmembrane region" description="Helical" evidence="4">
    <location>
        <begin position="12"/>
        <end position="34"/>
    </location>
</feature>
<evidence type="ECO:0000313" key="6">
    <source>
        <dbReference type="Proteomes" id="UP001597417"/>
    </source>
</evidence>
<dbReference type="RefSeq" id="WP_378263812.1">
    <property type="nucleotide sequence ID" value="NZ_JBHUKR010000006.1"/>
</dbReference>
<organism evidence="5 6">
    <name type="scientific">Amycolatopsis pigmentata</name>
    <dbReference type="NCBI Taxonomy" id="450801"/>
    <lineage>
        <taxon>Bacteria</taxon>
        <taxon>Bacillati</taxon>
        <taxon>Actinomycetota</taxon>
        <taxon>Actinomycetes</taxon>
        <taxon>Pseudonocardiales</taxon>
        <taxon>Pseudonocardiaceae</taxon>
        <taxon>Amycolatopsis</taxon>
    </lineage>
</organism>
<reference evidence="6" key="1">
    <citation type="journal article" date="2019" name="Int. J. Syst. Evol. Microbiol.">
        <title>The Global Catalogue of Microorganisms (GCM) 10K type strain sequencing project: providing services to taxonomists for standard genome sequencing and annotation.</title>
        <authorList>
            <consortium name="The Broad Institute Genomics Platform"/>
            <consortium name="The Broad Institute Genome Sequencing Center for Infectious Disease"/>
            <person name="Wu L."/>
            <person name="Ma J."/>
        </authorList>
    </citation>
    <scope>NUCLEOTIDE SEQUENCE [LARGE SCALE GENOMIC DNA]</scope>
    <source>
        <strain evidence="6">CGMCC 4.7645</strain>
    </source>
</reference>
<feature type="transmembrane region" description="Helical" evidence="4">
    <location>
        <begin position="85"/>
        <end position="103"/>
    </location>
</feature>
<sequence>MTTTTVPASGTVNRIAGFGFGAVFLLVGVIGFAITTETPFTATHGKMLLFFELNPTHDLVHAGVGIALAGAAGIGAGWAKAANTLIGGVYLLVGLAGFFLLHAPVNLLAVNHPDNVLHVLAGALLVGVGVVRLPRPSEDRDDVEEAAEPDA</sequence>
<feature type="transmembrane region" description="Helical" evidence="4">
    <location>
        <begin position="59"/>
        <end position="78"/>
    </location>
</feature>
<evidence type="ECO:0000256" key="3">
    <source>
        <dbReference type="ARBA" id="ARBA00023136"/>
    </source>
</evidence>